<organism evidence="2 3">
    <name type="scientific">Candidatus Dorea gallistercoris</name>
    <dbReference type="NCBI Taxonomy" id="2838542"/>
    <lineage>
        <taxon>Bacteria</taxon>
        <taxon>Bacillati</taxon>
        <taxon>Bacillota</taxon>
        <taxon>Clostridia</taxon>
        <taxon>Lachnospirales</taxon>
        <taxon>Lachnospiraceae</taxon>
        <taxon>Dorea</taxon>
    </lineage>
</organism>
<protein>
    <submittedName>
        <fullName evidence="2">ABC transporter permease</fullName>
    </submittedName>
</protein>
<feature type="transmembrane region" description="Helical" evidence="1">
    <location>
        <begin position="90"/>
        <end position="109"/>
    </location>
</feature>
<feature type="transmembrane region" description="Helical" evidence="1">
    <location>
        <begin position="171"/>
        <end position="196"/>
    </location>
</feature>
<reference evidence="2" key="2">
    <citation type="submission" date="2021-04" db="EMBL/GenBank/DDBJ databases">
        <authorList>
            <person name="Gilroy R."/>
        </authorList>
    </citation>
    <scope>NUCLEOTIDE SEQUENCE</scope>
    <source>
        <strain evidence="2">ChiSxjej1B13-11762</strain>
    </source>
</reference>
<evidence type="ECO:0000256" key="1">
    <source>
        <dbReference type="SAM" id="Phobius"/>
    </source>
</evidence>
<feature type="transmembrane region" description="Helical" evidence="1">
    <location>
        <begin position="257"/>
        <end position="278"/>
    </location>
</feature>
<proteinExistence type="predicted"/>
<feature type="transmembrane region" description="Helical" evidence="1">
    <location>
        <begin position="130"/>
        <end position="151"/>
    </location>
</feature>
<feature type="transmembrane region" description="Helical" evidence="1">
    <location>
        <begin position="16"/>
        <end position="35"/>
    </location>
</feature>
<keyword evidence="1" id="KW-0472">Membrane</keyword>
<reference evidence="2" key="1">
    <citation type="journal article" date="2021" name="PeerJ">
        <title>Extensive microbial diversity within the chicken gut microbiome revealed by metagenomics and culture.</title>
        <authorList>
            <person name="Gilroy R."/>
            <person name="Ravi A."/>
            <person name="Getino M."/>
            <person name="Pursley I."/>
            <person name="Horton D.L."/>
            <person name="Alikhan N.F."/>
            <person name="Baker D."/>
            <person name="Gharbi K."/>
            <person name="Hall N."/>
            <person name="Watson M."/>
            <person name="Adriaenssens E.M."/>
            <person name="Foster-Nyarko E."/>
            <person name="Jarju S."/>
            <person name="Secka A."/>
            <person name="Antonio M."/>
            <person name="Oren A."/>
            <person name="Chaudhuri R.R."/>
            <person name="La Ragione R."/>
            <person name="Hildebrand F."/>
            <person name="Pallen M.J."/>
        </authorList>
    </citation>
    <scope>NUCLEOTIDE SEQUENCE</scope>
    <source>
        <strain evidence="2">ChiSxjej1B13-11762</strain>
    </source>
</reference>
<feature type="transmembrane region" description="Helical" evidence="1">
    <location>
        <begin position="203"/>
        <end position="221"/>
    </location>
</feature>
<dbReference type="PANTHER" id="PTHR37305:SF1">
    <property type="entry name" value="MEMBRANE PROTEIN"/>
    <property type="match status" value="1"/>
</dbReference>
<sequence>MLNAVRMDLYRMLHTRSLYVIWIVMAALILFTTSLSKTDYEDTEIQTENHQFYEAQEENGEGAVTIGMQVILPTAPGEKVTLSDILYANIQGKFVAVFLAVFTVLFSSADLNSGYLKNIGGQINGRWKLIVSKIAALGIYVLLTFGVFVIVQAVSNQIIFGYLKLGITQEFLGYLGVQLLLHFALSLICMAAAVILRSSVFSMIIAVCLCMNMLVTFYSAIDNLIHDLGFENFRLLEHTVTGQLSMLTMRPSMADELYAAGVAAAFILVCGVLTGLVFTKRDIE</sequence>
<gene>
    <name evidence="2" type="ORF">H9873_04065</name>
</gene>
<dbReference type="EMBL" id="DXGF01000075">
    <property type="protein sequence ID" value="HIW83479.1"/>
    <property type="molecule type" value="Genomic_DNA"/>
</dbReference>
<dbReference type="PANTHER" id="PTHR37305">
    <property type="entry name" value="INTEGRAL MEMBRANE PROTEIN-RELATED"/>
    <property type="match status" value="1"/>
</dbReference>
<dbReference type="AlphaFoldDB" id="A0A9D1R8Z8"/>
<keyword evidence="1" id="KW-0812">Transmembrane</keyword>
<evidence type="ECO:0000313" key="3">
    <source>
        <dbReference type="Proteomes" id="UP000824263"/>
    </source>
</evidence>
<accession>A0A9D1R8Z8</accession>
<evidence type="ECO:0000313" key="2">
    <source>
        <dbReference type="EMBL" id="HIW83479.1"/>
    </source>
</evidence>
<keyword evidence="1" id="KW-1133">Transmembrane helix</keyword>
<name>A0A9D1R8Z8_9FIRM</name>
<comment type="caution">
    <text evidence="2">The sequence shown here is derived from an EMBL/GenBank/DDBJ whole genome shotgun (WGS) entry which is preliminary data.</text>
</comment>
<dbReference type="Proteomes" id="UP000824263">
    <property type="component" value="Unassembled WGS sequence"/>
</dbReference>